<dbReference type="EMBL" id="JAMTCD010000011">
    <property type="protein sequence ID" value="MCT7942194.1"/>
    <property type="molecule type" value="Genomic_DNA"/>
</dbReference>
<dbReference type="PANTHER" id="PTHR47810:SF1">
    <property type="entry name" value="DNA LIGASE B"/>
    <property type="match status" value="1"/>
</dbReference>
<evidence type="ECO:0000256" key="6">
    <source>
        <dbReference type="ARBA" id="ARBA00034003"/>
    </source>
</evidence>
<dbReference type="InterPro" id="IPR012310">
    <property type="entry name" value="DNA_ligase_ATP-dep_cent"/>
</dbReference>
<dbReference type="Gene3D" id="3.30.470.30">
    <property type="entry name" value="DNA ligase/mRNA capping enzyme"/>
    <property type="match status" value="1"/>
</dbReference>
<feature type="transmembrane region" description="Helical" evidence="7">
    <location>
        <begin position="21"/>
        <end position="40"/>
    </location>
</feature>
<dbReference type="PANTHER" id="PTHR47810">
    <property type="entry name" value="DNA LIGASE"/>
    <property type="match status" value="1"/>
</dbReference>
<dbReference type="GO" id="GO:0005524">
    <property type="term" value="F:ATP binding"/>
    <property type="evidence" value="ECO:0007669"/>
    <property type="project" value="InterPro"/>
</dbReference>
<dbReference type="RefSeq" id="WP_261298570.1">
    <property type="nucleotide sequence ID" value="NZ_JAMTCD010000011.1"/>
</dbReference>
<proteinExistence type="predicted"/>
<dbReference type="GO" id="GO:0006281">
    <property type="term" value="P:DNA repair"/>
    <property type="evidence" value="ECO:0007669"/>
    <property type="project" value="UniProtKB-KW"/>
</dbReference>
<dbReference type="Gene3D" id="2.40.50.140">
    <property type="entry name" value="Nucleic acid-binding proteins"/>
    <property type="match status" value="1"/>
</dbReference>
<dbReference type="GO" id="GO:0003910">
    <property type="term" value="F:DNA ligase (ATP) activity"/>
    <property type="evidence" value="ECO:0007669"/>
    <property type="project" value="UniProtKB-EC"/>
</dbReference>
<gene>
    <name evidence="9" type="ORF">NE535_10365</name>
</gene>
<comment type="cofactor">
    <cofactor evidence="1">
        <name>a divalent metal cation</name>
        <dbReference type="ChEBI" id="CHEBI:60240"/>
    </cofactor>
</comment>
<dbReference type="Proteomes" id="UP001155546">
    <property type="component" value="Unassembled WGS sequence"/>
</dbReference>
<comment type="caution">
    <text evidence="9">The sequence shown here is derived from an EMBL/GenBank/DDBJ whole genome shotgun (WGS) entry which is preliminary data.</text>
</comment>
<dbReference type="CDD" id="cd08041">
    <property type="entry name" value="OBF_kDNA_ligase_like"/>
    <property type="match status" value="1"/>
</dbReference>
<dbReference type="Pfam" id="PF14743">
    <property type="entry name" value="DNA_ligase_OB_2"/>
    <property type="match status" value="1"/>
</dbReference>
<name>A0A9X2WN07_9GAMM</name>
<keyword evidence="7" id="KW-0812">Transmembrane</keyword>
<dbReference type="AlphaFoldDB" id="A0A9X2WN07"/>
<evidence type="ECO:0000259" key="8">
    <source>
        <dbReference type="PROSITE" id="PS50160"/>
    </source>
</evidence>
<feature type="domain" description="ATP-dependent DNA ligase family profile" evidence="8">
    <location>
        <begin position="153"/>
        <end position="253"/>
    </location>
</feature>
<dbReference type="InterPro" id="IPR012340">
    <property type="entry name" value="NA-bd_OB-fold"/>
</dbReference>
<keyword evidence="10" id="KW-1185">Reference proteome</keyword>
<accession>A0A9X2WN07</accession>
<dbReference type="EC" id="6.5.1.1" evidence="9"/>
<dbReference type="SUPFAM" id="SSF56091">
    <property type="entry name" value="DNA ligase/mRNA capping enzyme, catalytic domain"/>
    <property type="match status" value="1"/>
</dbReference>
<evidence type="ECO:0000256" key="5">
    <source>
        <dbReference type="ARBA" id="ARBA00023204"/>
    </source>
</evidence>
<keyword evidence="3" id="KW-0235">DNA replication</keyword>
<dbReference type="InterPro" id="IPR029319">
    <property type="entry name" value="DNA_ligase_OB"/>
</dbReference>
<keyword evidence="7" id="KW-1133">Transmembrane helix</keyword>
<evidence type="ECO:0000313" key="9">
    <source>
        <dbReference type="EMBL" id="MCT7942194.1"/>
    </source>
</evidence>
<dbReference type="CDD" id="cd07896">
    <property type="entry name" value="Adenylation_kDNA_ligase_like"/>
    <property type="match status" value="1"/>
</dbReference>
<dbReference type="SUPFAM" id="SSF50249">
    <property type="entry name" value="Nucleic acid-binding proteins"/>
    <property type="match status" value="1"/>
</dbReference>
<dbReference type="Pfam" id="PF01068">
    <property type="entry name" value="DNA_ligase_A_M"/>
    <property type="match status" value="1"/>
</dbReference>
<evidence type="ECO:0000256" key="3">
    <source>
        <dbReference type="ARBA" id="ARBA00022705"/>
    </source>
</evidence>
<comment type="catalytic activity">
    <reaction evidence="6">
        <text>ATP + (deoxyribonucleotide)n-3'-hydroxyl + 5'-phospho-(deoxyribonucleotide)m = (deoxyribonucleotide)n+m + AMP + diphosphate.</text>
        <dbReference type="EC" id="6.5.1.1"/>
    </reaction>
</comment>
<evidence type="ECO:0000313" key="10">
    <source>
        <dbReference type="Proteomes" id="UP001155546"/>
    </source>
</evidence>
<sequence length="306" mass="34359">MTILFIKRLLGFRILLCKFQLLNLAILLPVFCVIPSFTFAQTSIVEASSKPSIQLAKSVEGTLNITDYLVSEKLDGVRGYWDGQRLLTKSGKQINAPLWFTADFPDVVLEGELWIGRGQFELVSGLVRRKVADDNLWSKVRFMLFDLPQSPLPFEQRYAVLQQLAKQSSSLKVITQISLSSEIELYQHLNRIVSEGAEGLMLHRKLAIYTVGRTDNILKLKLKSDADAIVIGYSEGKGKYKGAMGALKVKMADGVIFEIGSGFTDIQRQHPPQIGSLISFYHIGFTSNGLPRFASFWRVRDDEPLQ</sequence>
<dbReference type="GO" id="GO:0006310">
    <property type="term" value="P:DNA recombination"/>
    <property type="evidence" value="ECO:0007669"/>
    <property type="project" value="InterPro"/>
</dbReference>
<dbReference type="Gene3D" id="3.30.1490.70">
    <property type="match status" value="1"/>
</dbReference>
<reference evidence="9" key="1">
    <citation type="journal article" date="2023" name="Int. J. Syst. Evol. Microbiol.">
        <title>&lt;i&gt;Shewanella septentrionalis&lt;/i&gt; sp. nov. and &lt;i&gt;Shewanella holmiensis&lt;/i&gt; sp. nov., isolated from Baltic Sea water and sediments.</title>
        <authorList>
            <person name="Martin-Rodriguez A.J."/>
            <person name="Thorell K."/>
            <person name="Joffre E."/>
            <person name="Jensie-Markopoulos S."/>
            <person name="Moore E.R.B."/>
            <person name="Sjoling A."/>
        </authorList>
    </citation>
    <scope>NUCLEOTIDE SEQUENCE</scope>
    <source>
        <strain evidence="9">SP1S2-7</strain>
    </source>
</reference>
<keyword evidence="5" id="KW-0234">DNA repair</keyword>
<organism evidence="9 10">
    <name type="scientific">Shewanella holmiensis</name>
    <dbReference type="NCBI Taxonomy" id="2952222"/>
    <lineage>
        <taxon>Bacteria</taxon>
        <taxon>Pseudomonadati</taxon>
        <taxon>Pseudomonadota</taxon>
        <taxon>Gammaproteobacteria</taxon>
        <taxon>Alteromonadales</taxon>
        <taxon>Shewanellaceae</taxon>
        <taxon>Shewanella</taxon>
    </lineage>
</organism>
<dbReference type="GO" id="GO:0006260">
    <property type="term" value="P:DNA replication"/>
    <property type="evidence" value="ECO:0007669"/>
    <property type="project" value="UniProtKB-KW"/>
</dbReference>
<evidence type="ECO:0000256" key="4">
    <source>
        <dbReference type="ARBA" id="ARBA00022763"/>
    </source>
</evidence>
<evidence type="ECO:0000256" key="2">
    <source>
        <dbReference type="ARBA" id="ARBA00022598"/>
    </source>
</evidence>
<dbReference type="NCBIfam" id="NF006592">
    <property type="entry name" value="PRK09125.1"/>
    <property type="match status" value="1"/>
</dbReference>
<keyword evidence="2 9" id="KW-0436">Ligase</keyword>
<keyword evidence="7" id="KW-0472">Membrane</keyword>
<dbReference type="InterPro" id="IPR050326">
    <property type="entry name" value="NAD_dep_DNA_ligaseB"/>
</dbReference>
<keyword evidence="4" id="KW-0227">DNA damage</keyword>
<evidence type="ECO:0000256" key="7">
    <source>
        <dbReference type="SAM" id="Phobius"/>
    </source>
</evidence>
<evidence type="ECO:0000256" key="1">
    <source>
        <dbReference type="ARBA" id="ARBA00001968"/>
    </source>
</evidence>
<protein>
    <submittedName>
        <fullName evidence="9">DNA ligase</fullName>
        <ecNumber evidence="9">6.5.1.1</ecNumber>
    </submittedName>
</protein>
<dbReference type="PROSITE" id="PS50160">
    <property type="entry name" value="DNA_LIGASE_A3"/>
    <property type="match status" value="1"/>
</dbReference>